<evidence type="ECO:0000313" key="2">
    <source>
        <dbReference type="Proteomes" id="UP000006882"/>
    </source>
</evidence>
<name>A0A251R299_PRUPE</name>
<dbReference type="EMBL" id="CM007651">
    <property type="protein sequence ID" value="ONI29165.1"/>
    <property type="molecule type" value="Genomic_DNA"/>
</dbReference>
<proteinExistence type="predicted"/>
<sequence>MIYLHFQISIINLTKNHLMTTICGLSTFLHWGFYSSNAGSKVTCQQWL</sequence>
<dbReference type="Proteomes" id="UP000006882">
    <property type="component" value="Chromosome G1"/>
</dbReference>
<accession>A0A251R299</accession>
<dbReference type="Gramene" id="ONI29165">
    <property type="protein sequence ID" value="ONI29165"/>
    <property type="gene ID" value="PRUPE_1G184600"/>
</dbReference>
<dbReference type="AlphaFoldDB" id="A0A251R299"/>
<protein>
    <submittedName>
        <fullName evidence="1">Uncharacterized protein</fullName>
    </submittedName>
</protein>
<organism evidence="1 2">
    <name type="scientific">Prunus persica</name>
    <name type="common">Peach</name>
    <name type="synonym">Amygdalus persica</name>
    <dbReference type="NCBI Taxonomy" id="3760"/>
    <lineage>
        <taxon>Eukaryota</taxon>
        <taxon>Viridiplantae</taxon>
        <taxon>Streptophyta</taxon>
        <taxon>Embryophyta</taxon>
        <taxon>Tracheophyta</taxon>
        <taxon>Spermatophyta</taxon>
        <taxon>Magnoliopsida</taxon>
        <taxon>eudicotyledons</taxon>
        <taxon>Gunneridae</taxon>
        <taxon>Pentapetalae</taxon>
        <taxon>rosids</taxon>
        <taxon>fabids</taxon>
        <taxon>Rosales</taxon>
        <taxon>Rosaceae</taxon>
        <taxon>Amygdaloideae</taxon>
        <taxon>Amygdaleae</taxon>
        <taxon>Prunus</taxon>
    </lineage>
</organism>
<evidence type="ECO:0000313" key="1">
    <source>
        <dbReference type="EMBL" id="ONI29165.1"/>
    </source>
</evidence>
<gene>
    <name evidence="1" type="ORF">PRUPE_1G184600</name>
</gene>
<reference evidence="1 2" key="1">
    <citation type="journal article" date="2013" name="Nat. Genet.">
        <title>The high-quality draft genome of peach (Prunus persica) identifies unique patterns of genetic diversity, domestication and genome evolution.</title>
        <authorList>
            <consortium name="International Peach Genome Initiative"/>
            <person name="Verde I."/>
            <person name="Abbott A.G."/>
            <person name="Scalabrin S."/>
            <person name="Jung S."/>
            <person name="Shu S."/>
            <person name="Marroni F."/>
            <person name="Zhebentyayeva T."/>
            <person name="Dettori M.T."/>
            <person name="Grimwood J."/>
            <person name="Cattonaro F."/>
            <person name="Zuccolo A."/>
            <person name="Rossini L."/>
            <person name="Jenkins J."/>
            <person name="Vendramin E."/>
            <person name="Meisel L.A."/>
            <person name="Decroocq V."/>
            <person name="Sosinski B."/>
            <person name="Prochnik S."/>
            <person name="Mitros T."/>
            <person name="Policriti A."/>
            <person name="Cipriani G."/>
            <person name="Dondini L."/>
            <person name="Ficklin S."/>
            <person name="Goodstein D.M."/>
            <person name="Xuan P."/>
            <person name="Del Fabbro C."/>
            <person name="Aramini V."/>
            <person name="Copetti D."/>
            <person name="Gonzalez S."/>
            <person name="Horner D.S."/>
            <person name="Falchi R."/>
            <person name="Lucas S."/>
            <person name="Mica E."/>
            <person name="Maldonado J."/>
            <person name="Lazzari B."/>
            <person name="Bielenberg D."/>
            <person name="Pirona R."/>
            <person name="Miculan M."/>
            <person name="Barakat A."/>
            <person name="Testolin R."/>
            <person name="Stella A."/>
            <person name="Tartarini S."/>
            <person name="Tonutti P."/>
            <person name="Arus P."/>
            <person name="Orellana A."/>
            <person name="Wells C."/>
            <person name="Main D."/>
            <person name="Vizzotto G."/>
            <person name="Silva H."/>
            <person name="Salamini F."/>
            <person name="Schmutz J."/>
            <person name="Morgante M."/>
            <person name="Rokhsar D.S."/>
        </authorList>
    </citation>
    <scope>NUCLEOTIDE SEQUENCE [LARGE SCALE GENOMIC DNA]</scope>
    <source>
        <strain evidence="2">cv. Nemared</strain>
    </source>
</reference>
<keyword evidence="2" id="KW-1185">Reference proteome</keyword>